<evidence type="ECO:0000256" key="2">
    <source>
        <dbReference type="PROSITE-ProRule" id="PRU00703"/>
    </source>
</evidence>
<dbReference type="PROSITE" id="PS51371">
    <property type="entry name" value="CBS"/>
    <property type="match status" value="2"/>
</dbReference>
<name>B3QY87_CHLT3</name>
<dbReference type="OrthoDB" id="1523762at2"/>
<proteinExistence type="predicted"/>
<dbReference type="Pfam" id="PF00571">
    <property type="entry name" value="CBS"/>
    <property type="match status" value="2"/>
</dbReference>
<dbReference type="SUPFAM" id="SSF54631">
    <property type="entry name" value="CBS-domain pair"/>
    <property type="match status" value="1"/>
</dbReference>
<dbReference type="InterPro" id="IPR051257">
    <property type="entry name" value="Diverse_CBS-Domain"/>
</dbReference>
<feature type="domain" description="CBS" evidence="3">
    <location>
        <begin position="70"/>
        <end position="126"/>
    </location>
</feature>
<dbReference type="AlphaFoldDB" id="B3QY87"/>
<dbReference type="RefSeq" id="WP_012501135.1">
    <property type="nucleotide sequence ID" value="NC_011026.1"/>
</dbReference>
<dbReference type="KEGG" id="cts:Ctha_2604"/>
<dbReference type="CDD" id="cd02205">
    <property type="entry name" value="CBS_pair_SF"/>
    <property type="match status" value="1"/>
</dbReference>
<organism evidence="4 5">
    <name type="scientific">Chloroherpeton thalassium (strain ATCC 35110 / GB-78)</name>
    <dbReference type="NCBI Taxonomy" id="517418"/>
    <lineage>
        <taxon>Bacteria</taxon>
        <taxon>Pseudomonadati</taxon>
        <taxon>Chlorobiota</taxon>
        <taxon>Chlorobiia</taxon>
        <taxon>Chlorobiales</taxon>
        <taxon>Chloroherpetonaceae</taxon>
        <taxon>Chloroherpeton</taxon>
    </lineage>
</organism>
<dbReference type="PANTHER" id="PTHR43080:SF2">
    <property type="entry name" value="CBS DOMAIN-CONTAINING PROTEIN"/>
    <property type="match status" value="1"/>
</dbReference>
<dbReference type="Proteomes" id="UP000001208">
    <property type="component" value="Chromosome"/>
</dbReference>
<dbReference type="Gene3D" id="3.10.580.10">
    <property type="entry name" value="CBS-domain"/>
    <property type="match status" value="1"/>
</dbReference>
<dbReference type="STRING" id="517418.Ctha_2604"/>
<dbReference type="HOGENOM" id="CLU_102952_0_0_10"/>
<feature type="domain" description="CBS" evidence="3">
    <location>
        <begin position="6"/>
        <end position="61"/>
    </location>
</feature>
<evidence type="ECO:0000259" key="3">
    <source>
        <dbReference type="PROSITE" id="PS51371"/>
    </source>
</evidence>
<keyword evidence="5" id="KW-1185">Reference proteome</keyword>
<dbReference type="InterPro" id="IPR046342">
    <property type="entry name" value="CBS_dom_sf"/>
</dbReference>
<dbReference type="InterPro" id="IPR000644">
    <property type="entry name" value="CBS_dom"/>
</dbReference>
<evidence type="ECO:0000313" key="4">
    <source>
        <dbReference type="EMBL" id="ACF15053.1"/>
    </source>
</evidence>
<accession>B3QY87</accession>
<gene>
    <name evidence="4" type="ordered locus">Ctha_2604</name>
</gene>
<dbReference type="EMBL" id="CP001100">
    <property type="protein sequence ID" value="ACF15053.1"/>
    <property type="molecule type" value="Genomic_DNA"/>
</dbReference>
<keyword evidence="1 2" id="KW-0129">CBS domain</keyword>
<evidence type="ECO:0000256" key="1">
    <source>
        <dbReference type="ARBA" id="ARBA00023122"/>
    </source>
</evidence>
<dbReference type="PANTHER" id="PTHR43080">
    <property type="entry name" value="CBS DOMAIN-CONTAINING PROTEIN CBSX3, MITOCHONDRIAL"/>
    <property type="match status" value="1"/>
</dbReference>
<sequence length="225" mass="25866">MNQSVIHKNIPVLKPSDTLKQAIALMREMRLEGLPVVNDGKFIGVLLETDVDFNIQEGKSGLEQHVESFVFEKPVVIRVNQHPYEVMKHFDKGPYCFLPVVDNDEKFLGIIFKEDIVDELNEVFRVLEDGTVMEFEVPSEHFRMSEMIRIIEQNDARVLSIASRPSLDSPTGQIITAKLEAQEPFRLQQTLEKIGYPVIYSSANTFEFLDDMTYKAQALLRYLEI</sequence>
<reference evidence="4 5" key="1">
    <citation type="submission" date="2008-06" db="EMBL/GenBank/DDBJ databases">
        <title>Complete sequence of Chloroherpeton thalassium ATCC 35110.</title>
        <authorList>
            <consortium name="US DOE Joint Genome Institute"/>
            <person name="Lucas S."/>
            <person name="Copeland A."/>
            <person name="Lapidus A."/>
            <person name="Glavina del Rio T."/>
            <person name="Dalin E."/>
            <person name="Tice H."/>
            <person name="Bruce D."/>
            <person name="Goodwin L."/>
            <person name="Pitluck S."/>
            <person name="Schmutz J."/>
            <person name="Larimer F."/>
            <person name="Land M."/>
            <person name="Hauser L."/>
            <person name="Kyrpides N."/>
            <person name="Mikhailova N."/>
            <person name="Liu Z."/>
            <person name="Li T."/>
            <person name="Zhao F."/>
            <person name="Overmann J."/>
            <person name="Bryant D.A."/>
            <person name="Richardson P."/>
        </authorList>
    </citation>
    <scope>NUCLEOTIDE SEQUENCE [LARGE SCALE GENOMIC DNA]</scope>
    <source>
        <strain evidence="5">ATCC 35110 / GB-78</strain>
    </source>
</reference>
<evidence type="ECO:0000313" key="5">
    <source>
        <dbReference type="Proteomes" id="UP000001208"/>
    </source>
</evidence>
<dbReference type="SMART" id="SM00116">
    <property type="entry name" value="CBS"/>
    <property type="match status" value="2"/>
</dbReference>
<protein>
    <submittedName>
        <fullName evidence="4">Putative signal transduction protein with CBS domains</fullName>
    </submittedName>
</protein>
<dbReference type="eggNOG" id="COG0517">
    <property type="taxonomic scope" value="Bacteria"/>
</dbReference>